<protein>
    <recommendedName>
        <fullName evidence="8">MAPEG family protein</fullName>
    </recommendedName>
</protein>
<evidence type="ECO:0000256" key="4">
    <source>
        <dbReference type="ARBA" id="ARBA00023136"/>
    </source>
</evidence>
<dbReference type="InterPro" id="IPR023352">
    <property type="entry name" value="MAPEG-like_dom_sf"/>
</dbReference>
<name>A0A193LGR8_9GAMM</name>
<dbReference type="STRING" id="1548547.BA177_10970"/>
<dbReference type="Proteomes" id="UP000092695">
    <property type="component" value="Chromosome"/>
</dbReference>
<dbReference type="EMBL" id="CP016268">
    <property type="protein sequence ID" value="ANO51656.1"/>
    <property type="molecule type" value="Genomic_DNA"/>
</dbReference>
<dbReference type="GO" id="GO:0006691">
    <property type="term" value="P:leukotriene metabolic process"/>
    <property type="evidence" value="ECO:0007669"/>
    <property type="project" value="UniProtKB-ARBA"/>
</dbReference>
<dbReference type="SUPFAM" id="SSF161084">
    <property type="entry name" value="MAPEG domain-like"/>
    <property type="match status" value="1"/>
</dbReference>
<dbReference type="AlphaFoldDB" id="A0A193LGR8"/>
<gene>
    <name evidence="6" type="ORF">BA177_10970</name>
</gene>
<dbReference type="Gene3D" id="1.20.120.550">
    <property type="entry name" value="Membrane associated eicosanoid/glutathione metabolism-like domain"/>
    <property type="match status" value="1"/>
</dbReference>
<dbReference type="GO" id="GO:0004364">
    <property type="term" value="F:glutathione transferase activity"/>
    <property type="evidence" value="ECO:0007669"/>
    <property type="project" value="TreeGrafter"/>
</dbReference>
<dbReference type="Pfam" id="PF01124">
    <property type="entry name" value="MAPEG"/>
    <property type="match status" value="1"/>
</dbReference>
<dbReference type="GO" id="GO:0016020">
    <property type="term" value="C:membrane"/>
    <property type="evidence" value="ECO:0007669"/>
    <property type="project" value="UniProtKB-SubCell"/>
</dbReference>
<keyword evidence="7" id="KW-1185">Reference proteome</keyword>
<dbReference type="RefSeq" id="WP_068616210.1">
    <property type="nucleotide sequence ID" value="NZ_CP016268.1"/>
</dbReference>
<organism evidence="6 7">
    <name type="scientific">Woeseia oceani</name>
    <dbReference type="NCBI Taxonomy" id="1548547"/>
    <lineage>
        <taxon>Bacteria</taxon>
        <taxon>Pseudomonadati</taxon>
        <taxon>Pseudomonadota</taxon>
        <taxon>Gammaproteobacteria</taxon>
        <taxon>Woeseiales</taxon>
        <taxon>Woeseiaceae</taxon>
        <taxon>Woeseia</taxon>
    </lineage>
</organism>
<evidence type="ECO:0000256" key="5">
    <source>
        <dbReference type="SAM" id="Phobius"/>
    </source>
</evidence>
<dbReference type="KEGG" id="woc:BA177_10970"/>
<sequence length="127" mass="14082">MEAVAIVTGLALLQLFVFAFQVGKMRVKHGVKAPAVSGHEEFERMFRVHMNTLEQIVIFLPALWLFALYVNPLIAAGLGLLFIIGRFVYRASYLVDPGKRSMGFTLGWLPMMALLIGGMIGALLKML</sequence>
<dbReference type="OrthoDB" id="464934at2"/>
<keyword evidence="4 5" id="KW-0472">Membrane</keyword>
<evidence type="ECO:0000256" key="1">
    <source>
        <dbReference type="ARBA" id="ARBA00004141"/>
    </source>
</evidence>
<comment type="subcellular location">
    <subcellularLocation>
        <location evidence="1">Membrane</location>
        <topology evidence="1">Multi-pass membrane protein</topology>
    </subcellularLocation>
</comment>
<evidence type="ECO:0008006" key="8">
    <source>
        <dbReference type="Google" id="ProtNLM"/>
    </source>
</evidence>
<dbReference type="InterPro" id="IPR001129">
    <property type="entry name" value="Membr-assoc_MAPEG"/>
</dbReference>
<evidence type="ECO:0000313" key="6">
    <source>
        <dbReference type="EMBL" id="ANO51656.1"/>
    </source>
</evidence>
<dbReference type="InterPro" id="IPR050997">
    <property type="entry name" value="MAPEG"/>
</dbReference>
<dbReference type="PANTHER" id="PTHR10250:SF15">
    <property type="entry name" value="MICROSOMAL GLUTATHIONE S-TRANSFERASE-RELATED"/>
    <property type="match status" value="1"/>
</dbReference>
<keyword evidence="3 5" id="KW-1133">Transmembrane helix</keyword>
<feature type="transmembrane region" description="Helical" evidence="5">
    <location>
        <begin position="56"/>
        <end position="89"/>
    </location>
</feature>
<proteinExistence type="predicted"/>
<feature type="transmembrane region" description="Helical" evidence="5">
    <location>
        <begin position="101"/>
        <end position="124"/>
    </location>
</feature>
<evidence type="ECO:0000256" key="3">
    <source>
        <dbReference type="ARBA" id="ARBA00022989"/>
    </source>
</evidence>
<evidence type="ECO:0000256" key="2">
    <source>
        <dbReference type="ARBA" id="ARBA00022692"/>
    </source>
</evidence>
<keyword evidence="2 5" id="KW-0812">Transmembrane</keyword>
<evidence type="ECO:0000313" key="7">
    <source>
        <dbReference type="Proteomes" id="UP000092695"/>
    </source>
</evidence>
<reference evidence="6 7" key="1">
    <citation type="submission" date="2016-06" db="EMBL/GenBank/DDBJ databases">
        <title>Complete genome sequence of a deep-branching marine Gamma Proteobacterium Woeseia oceani type strain XK5.</title>
        <authorList>
            <person name="Mu D."/>
            <person name="Du Z."/>
        </authorList>
    </citation>
    <scope>NUCLEOTIDE SEQUENCE [LARGE SCALE GENOMIC DNA]</scope>
    <source>
        <strain evidence="6 7">XK5</strain>
    </source>
</reference>
<dbReference type="PANTHER" id="PTHR10250">
    <property type="entry name" value="MICROSOMAL GLUTATHIONE S-TRANSFERASE"/>
    <property type="match status" value="1"/>
</dbReference>
<dbReference type="GO" id="GO:0004602">
    <property type="term" value="F:glutathione peroxidase activity"/>
    <property type="evidence" value="ECO:0007669"/>
    <property type="project" value="TreeGrafter"/>
</dbReference>
<accession>A0A193LGR8</accession>